<dbReference type="GO" id="GO:0009307">
    <property type="term" value="P:DNA restriction-modification system"/>
    <property type="evidence" value="ECO:0007669"/>
    <property type="project" value="UniProtKB-KW"/>
</dbReference>
<organism evidence="6 8">
    <name type="scientific">Agathobacter rectalis</name>
    <dbReference type="NCBI Taxonomy" id="39491"/>
    <lineage>
        <taxon>Bacteria</taxon>
        <taxon>Bacillati</taxon>
        <taxon>Bacillota</taxon>
        <taxon>Clostridia</taxon>
        <taxon>Lachnospirales</taxon>
        <taxon>Lachnospiraceae</taxon>
        <taxon>Agathobacter</taxon>
    </lineage>
</organism>
<keyword evidence="2" id="KW-0680">Restriction system</keyword>
<dbReference type="GO" id="GO:0004519">
    <property type="term" value="F:endonuclease activity"/>
    <property type="evidence" value="ECO:0007669"/>
    <property type="project" value="UniProtKB-KW"/>
</dbReference>
<dbReference type="InterPro" id="IPR044946">
    <property type="entry name" value="Restrct_endonuc_typeI_TRD_sf"/>
</dbReference>
<name>A0A173QUI6_9FIRM</name>
<keyword evidence="7" id="KW-0378">Hydrolase</keyword>
<dbReference type="CDD" id="cd17283">
    <property type="entry name" value="RMtype1_S_Hpy180ORF7835P_TRD2-CR2_like"/>
    <property type="match status" value="1"/>
</dbReference>
<dbReference type="Proteomes" id="UP000095673">
    <property type="component" value="Unassembled WGS sequence"/>
</dbReference>
<feature type="coiled-coil region" evidence="4">
    <location>
        <begin position="366"/>
        <end position="400"/>
    </location>
</feature>
<comment type="similarity">
    <text evidence="1">Belongs to the type-I restriction system S methylase family.</text>
</comment>
<evidence type="ECO:0000313" key="9">
    <source>
        <dbReference type="Proteomes" id="UP000260642"/>
    </source>
</evidence>
<reference evidence="7 9" key="2">
    <citation type="submission" date="2018-08" db="EMBL/GenBank/DDBJ databases">
        <title>A genome reference for cultivated species of the human gut microbiota.</title>
        <authorList>
            <person name="Zou Y."/>
            <person name="Xue W."/>
            <person name="Luo G."/>
        </authorList>
    </citation>
    <scope>NUCLEOTIDE SEQUENCE [LARGE SCALE GENOMIC DNA]</scope>
    <source>
        <strain evidence="7 9">TM10-3</strain>
    </source>
</reference>
<keyword evidence="3" id="KW-0238">DNA-binding</keyword>
<dbReference type="InterPro" id="IPR052021">
    <property type="entry name" value="Type-I_RS_S_subunit"/>
</dbReference>
<sequence>MVTYPKDWREKTFNAFLKIKRGASPRPIESYLTSNIGGVNWIKIGDAPRYGKYITSTEEKITTMGAAHSVRVFPGDFILSNSMSFGRPYILSIAGCIHDGWLRLYDFQAEADDEFLYYLLSSSYVQRQYESFAAGSGVQNLNKEVVKNVVVCIPSLTEQKKIAQTLSSFDTYIDDLAELIEKKRGIRDGALEDLVGGHTRLKGYDKAWTTYSFDDYFSLLQTNTYARDQLTDKGNIGDVHYGDVLVKYGAVLTDKDDIPRLKNPSCVKERSLLKQKDVLIADTAEDDAVGKVVQVGAVTIPLVGGLHTVACRPNYETADGFLGYYMNSTSYHDQLYPYITGIKVSSVSKKSFSETELYIPSDIKEQKAIADTLTAMDEEIEALENERDKMIQIREGAMDDLLTGRIRLKA</sequence>
<protein>
    <submittedName>
        <fullName evidence="7">Restriction endonuclease subunit S</fullName>
    </submittedName>
    <submittedName>
        <fullName evidence="6">Type I restriction enzyme specificity protein MG438</fullName>
    </submittedName>
</protein>
<dbReference type="Proteomes" id="UP000260642">
    <property type="component" value="Unassembled WGS sequence"/>
</dbReference>
<reference evidence="6 8" key="1">
    <citation type="submission" date="2015-09" db="EMBL/GenBank/DDBJ databases">
        <authorList>
            <consortium name="Pathogen Informatics"/>
        </authorList>
    </citation>
    <scope>NUCLEOTIDE SEQUENCE [LARGE SCALE GENOMIC DNA]</scope>
    <source>
        <strain evidence="6 8">2789STDY5834968</strain>
    </source>
</reference>
<dbReference type="Gene3D" id="1.10.287.1120">
    <property type="entry name" value="Bipartite methylase S protein"/>
    <property type="match status" value="1"/>
</dbReference>
<gene>
    <name evidence="7" type="ORF">DXD95_04325</name>
    <name evidence="6" type="ORF">ERS852580_00050</name>
</gene>
<dbReference type="Pfam" id="PF01420">
    <property type="entry name" value="Methylase_S"/>
    <property type="match status" value="2"/>
</dbReference>
<proteinExistence type="inferred from homology"/>
<dbReference type="RefSeq" id="WP_070104269.1">
    <property type="nucleotide sequence ID" value="NZ_CYXM01000001.1"/>
</dbReference>
<evidence type="ECO:0000313" key="7">
    <source>
        <dbReference type="EMBL" id="RGI69713.1"/>
    </source>
</evidence>
<keyword evidence="4" id="KW-0175">Coiled coil</keyword>
<dbReference type="InterPro" id="IPR000055">
    <property type="entry name" value="Restrct_endonuc_typeI_TRD"/>
</dbReference>
<evidence type="ECO:0000313" key="8">
    <source>
        <dbReference type="Proteomes" id="UP000095673"/>
    </source>
</evidence>
<evidence type="ECO:0000256" key="1">
    <source>
        <dbReference type="ARBA" id="ARBA00010923"/>
    </source>
</evidence>
<feature type="domain" description="Type I restriction modification DNA specificity" evidence="5">
    <location>
        <begin position="5"/>
        <end position="176"/>
    </location>
</feature>
<dbReference type="EMBL" id="QSOB01000004">
    <property type="protein sequence ID" value="RGI69713.1"/>
    <property type="molecule type" value="Genomic_DNA"/>
</dbReference>
<accession>A0A173QUI6</accession>
<keyword evidence="7" id="KW-0255">Endonuclease</keyword>
<keyword evidence="7" id="KW-0540">Nuclease</keyword>
<dbReference type="AlphaFoldDB" id="A0A173QUI6"/>
<dbReference type="EMBL" id="CYXM01000001">
    <property type="protein sequence ID" value="CUM68978.1"/>
    <property type="molecule type" value="Genomic_DNA"/>
</dbReference>
<evidence type="ECO:0000259" key="5">
    <source>
        <dbReference type="Pfam" id="PF01420"/>
    </source>
</evidence>
<dbReference type="SUPFAM" id="SSF116734">
    <property type="entry name" value="DNA methylase specificity domain"/>
    <property type="match status" value="2"/>
</dbReference>
<dbReference type="PANTHER" id="PTHR30408">
    <property type="entry name" value="TYPE-1 RESTRICTION ENZYME ECOKI SPECIFICITY PROTEIN"/>
    <property type="match status" value="1"/>
</dbReference>
<dbReference type="Gene3D" id="3.90.220.20">
    <property type="entry name" value="DNA methylase specificity domains"/>
    <property type="match status" value="2"/>
</dbReference>
<dbReference type="GO" id="GO:0003677">
    <property type="term" value="F:DNA binding"/>
    <property type="evidence" value="ECO:0007669"/>
    <property type="project" value="UniProtKB-KW"/>
</dbReference>
<evidence type="ECO:0000256" key="2">
    <source>
        <dbReference type="ARBA" id="ARBA00022747"/>
    </source>
</evidence>
<feature type="domain" description="Type I restriction modification DNA specificity" evidence="5">
    <location>
        <begin position="274"/>
        <end position="386"/>
    </location>
</feature>
<dbReference type="PANTHER" id="PTHR30408:SF12">
    <property type="entry name" value="TYPE I RESTRICTION ENZYME MJAVIII SPECIFICITY SUBUNIT"/>
    <property type="match status" value="1"/>
</dbReference>
<evidence type="ECO:0000313" key="6">
    <source>
        <dbReference type="EMBL" id="CUM68978.1"/>
    </source>
</evidence>
<evidence type="ECO:0000256" key="3">
    <source>
        <dbReference type="ARBA" id="ARBA00023125"/>
    </source>
</evidence>
<evidence type="ECO:0000256" key="4">
    <source>
        <dbReference type="SAM" id="Coils"/>
    </source>
</evidence>